<dbReference type="PRINTS" id="PR00412">
    <property type="entry name" value="EPOXHYDRLASE"/>
</dbReference>
<comment type="caution">
    <text evidence="3">The sequence shown here is derived from an EMBL/GenBank/DDBJ whole genome shotgun (WGS) entry which is preliminary data.</text>
</comment>
<dbReference type="Pfam" id="PF13618">
    <property type="entry name" value="Gluconate_2-dh3"/>
    <property type="match status" value="1"/>
</dbReference>
<evidence type="ECO:0000313" key="4">
    <source>
        <dbReference type="Proteomes" id="UP000540989"/>
    </source>
</evidence>
<accession>A0A7W7ZFX7</accession>
<evidence type="ECO:0000313" key="3">
    <source>
        <dbReference type="EMBL" id="MBB5059127.1"/>
    </source>
</evidence>
<protein>
    <submittedName>
        <fullName evidence="3">Pimeloyl-ACP methyl ester carboxylesterase</fullName>
    </submittedName>
</protein>
<dbReference type="PANTHER" id="PTHR43798">
    <property type="entry name" value="MONOACYLGLYCEROL LIPASE"/>
    <property type="match status" value="1"/>
</dbReference>
<dbReference type="GO" id="GO:0016020">
    <property type="term" value="C:membrane"/>
    <property type="evidence" value="ECO:0007669"/>
    <property type="project" value="TreeGrafter"/>
</dbReference>
<dbReference type="Gene3D" id="3.40.50.1820">
    <property type="entry name" value="alpha/beta hydrolase"/>
    <property type="match status" value="1"/>
</dbReference>
<dbReference type="PANTHER" id="PTHR43798:SF31">
    <property type="entry name" value="AB HYDROLASE SUPERFAMILY PROTEIN YCLE"/>
    <property type="match status" value="1"/>
</dbReference>
<proteinExistence type="predicted"/>
<dbReference type="InterPro" id="IPR050266">
    <property type="entry name" value="AB_hydrolase_sf"/>
</dbReference>
<gene>
    <name evidence="3" type="ORF">HDF16_003850</name>
</gene>
<dbReference type="Pfam" id="PF12697">
    <property type="entry name" value="Abhydrolase_6"/>
    <property type="match status" value="1"/>
</dbReference>
<dbReference type="Proteomes" id="UP000540989">
    <property type="component" value="Unassembled WGS sequence"/>
</dbReference>
<dbReference type="GO" id="GO:0016787">
    <property type="term" value="F:hydrolase activity"/>
    <property type="evidence" value="ECO:0007669"/>
    <property type="project" value="UniProtKB-KW"/>
</dbReference>
<dbReference type="InterPro" id="IPR000639">
    <property type="entry name" value="Epox_hydrolase-like"/>
</dbReference>
<keyword evidence="4" id="KW-1185">Reference proteome</keyword>
<reference evidence="3 4" key="1">
    <citation type="submission" date="2020-08" db="EMBL/GenBank/DDBJ databases">
        <title>Genomic Encyclopedia of Type Strains, Phase IV (KMG-V): Genome sequencing to study the core and pangenomes of soil and plant-associated prokaryotes.</title>
        <authorList>
            <person name="Whitman W."/>
        </authorList>
    </citation>
    <scope>NUCLEOTIDE SEQUENCE [LARGE SCALE GENOMIC DNA]</scope>
    <source>
        <strain evidence="3 4">M8UP14</strain>
    </source>
</reference>
<dbReference type="AlphaFoldDB" id="A0A7W7ZFX7"/>
<dbReference type="InterPro" id="IPR027056">
    <property type="entry name" value="Gluconate_2DH_su3"/>
</dbReference>
<dbReference type="EMBL" id="JACHIP010000005">
    <property type="protein sequence ID" value="MBB5059127.1"/>
    <property type="molecule type" value="Genomic_DNA"/>
</dbReference>
<feature type="domain" description="AB hydrolase-1" evidence="2">
    <location>
        <begin position="14"/>
        <end position="263"/>
    </location>
</feature>
<dbReference type="InterPro" id="IPR029058">
    <property type="entry name" value="AB_hydrolase_fold"/>
</dbReference>
<dbReference type="InterPro" id="IPR000073">
    <property type="entry name" value="AB_hydrolase_1"/>
</dbReference>
<organism evidence="3 4">
    <name type="scientific">Granulicella aggregans</name>
    <dbReference type="NCBI Taxonomy" id="474949"/>
    <lineage>
        <taxon>Bacteria</taxon>
        <taxon>Pseudomonadati</taxon>
        <taxon>Acidobacteriota</taxon>
        <taxon>Terriglobia</taxon>
        <taxon>Terriglobales</taxon>
        <taxon>Acidobacteriaceae</taxon>
        <taxon>Granulicella</taxon>
    </lineage>
</organism>
<sequence>MLPVTTKGQDGPLIIMLHWLGGSARTWTDVIEACASRGLVCAALDLPGFGHSSALDASKATSFTVATSVEAIIATIQALRSGSREPWVLVGHSMGGKFATIVARAALDGTQGLEDLRGLILFSPSPSGPEPMDESVRGKNIESLGHSTLDAQEDRTRAETFVDTNTGKLPLVDAVRTRAVDDLLRMNRSAFVDWFTTGSREDWADRVGVIPLPALILAGTAESALGPDAQREHTLRHLPQAKLTAMEGAGHLSPLERPAELADRIVEFVKEIGIPLRRPDAELASSTRALIDSSLTSSQTRAVMNQRLADDSLPEPSILTPDELLTLRAAAARIIPGCPFDLAARVHRWLAQPAHDGWRHASLPPDTEAWQRGPRSLDSSSLHKYGVGFSALDVSRQDEILSKARDGKLGKDLLTVLHLGEGSGSFTAAEMSDWFGDLHAELTRIYMADPRTMDRIGFTGFADEGGFTSIRLNEKELFEQEVSEQ</sequence>
<dbReference type="SUPFAM" id="SSF53474">
    <property type="entry name" value="alpha/beta-Hydrolases"/>
    <property type="match status" value="1"/>
</dbReference>
<dbReference type="RefSeq" id="WP_184220037.1">
    <property type="nucleotide sequence ID" value="NZ_JACHIP010000005.1"/>
</dbReference>
<name>A0A7W7ZFX7_9BACT</name>
<evidence type="ECO:0000256" key="1">
    <source>
        <dbReference type="ARBA" id="ARBA00022801"/>
    </source>
</evidence>
<keyword evidence="1" id="KW-0378">Hydrolase</keyword>
<evidence type="ECO:0000259" key="2">
    <source>
        <dbReference type="Pfam" id="PF12697"/>
    </source>
</evidence>